<dbReference type="AlphaFoldDB" id="A0A0A3J0E4"/>
<keyword evidence="6" id="KW-0406">Ion transport</keyword>
<evidence type="ECO:0000256" key="8">
    <source>
        <dbReference type="SAM" id="Phobius"/>
    </source>
</evidence>
<reference evidence="9 10" key="1">
    <citation type="submission" date="2014-02" db="EMBL/GenBank/DDBJ databases">
        <title>Draft genome sequence of Lysinibacillus manganicus DSM 26584T.</title>
        <authorList>
            <person name="Zhang F."/>
            <person name="Wang G."/>
            <person name="Zhang L."/>
        </authorList>
    </citation>
    <scope>NUCLEOTIDE SEQUENCE [LARGE SCALE GENOMIC DNA]</scope>
    <source>
        <strain evidence="9 10">DSM 26584</strain>
    </source>
</reference>
<dbReference type="GO" id="GO:0030001">
    <property type="term" value="P:metal ion transport"/>
    <property type="evidence" value="ECO:0007669"/>
    <property type="project" value="UniProtKB-ARBA"/>
</dbReference>
<evidence type="ECO:0000313" key="10">
    <source>
        <dbReference type="Proteomes" id="UP000030416"/>
    </source>
</evidence>
<dbReference type="PANTHER" id="PTHR32024:SF4">
    <property type="entry name" value="KTR SYSTEM POTASSIUM UPTAKE PROTEIN D"/>
    <property type="match status" value="1"/>
</dbReference>
<dbReference type="eggNOG" id="COG0168">
    <property type="taxonomic scope" value="Bacteria"/>
</dbReference>
<feature type="transmembrane region" description="Helical" evidence="8">
    <location>
        <begin position="75"/>
        <end position="102"/>
    </location>
</feature>
<evidence type="ECO:0000256" key="4">
    <source>
        <dbReference type="ARBA" id="ARBA00022692"/>
    </source>
</evidence>
<dbReference type="Pfam" id="PF02386">
    <property type="entry name" value="TrkH"/>
    <property type="match status" value="1"/>
</dbReference>
<keyword evidence="10" id="KW-1185">Reference proteome</keyword>
<feature type="transmembrane region" description="Helical" evidence="8">
    <location>
        <begin position="12"/>
        <end position="33"/>
    </location>
</feature>
<evidence type="ECO:0000256" key="1">
    <source>
        <dbReference type="ARBA" id="ARBA00004651"/>
    </source>
</evidence>
<feature type="transmembrane region" description="Helical" evidence="8">
    <location>
        <begin position="235"/>
        <end position="254"/>
    </location>
</feature>
<evidence type="ECO:0000313" key="9">
    <source>
        <dbReference type="EMBL" id="KGR80532.1"/>
    </source>
</evidence>
<comment type="subcellular location">
    <subcellularLocation>
        <location evidence="1">Cell membrane</location>
        <topology evidence="1">Multi-pass membrane protein</topology>
    </subcellularLocation>
</comment>
<feature type="transmembrane region" description="Helical" evidence="8">
    <location>
        <begin position="136"/>
        <end position="156"/>
    </location>
</feature>
<keyword evidence="2" id="KW-0813">Transport</keyword>
<evidence type="ECO:0000256" key="7">
    <source>
        <dbReference type="ARBA" id="ARBA00023136"/>
    </source>
</evidence>
<dbReference type="OrthoDB" id="9810952at2"/>
<sequence length="450" mass="50069">MAKLITKRKHTITPFQLIVTFYFMAIAISFLLLRIPAVYKEGIEVSYIDTLFTAISAISVTGLSVFNIVDVFTPFGIIVFLFIIQIGAIGIMSIGTFIWILFGRKIGMRGRQLIMIDHNQYNLSGVVHLLKEIVKILFVIEFIGALVLSVHFLRYYDSFGEALKHGIFTSISATTNAGFTLTYNSLQPFSADYFVQFVVMILIVLGAIGFPVLVEIKKYLSRKDRSFRFSLFTKITTTTYGILFLVGAITIYLVESFQSFKGMPWHEKLFASMFHAVSARSGGLATYDISSFNEATDIFLSLLMFIGASPSSVGGGIRTTTFAVAILFLINFANGRHEIQVFGREIHMTDVYRSFVVIILASFMVLFATMLLLITEPYASVNQVIFEITSAFGTCGLSLGITENLSPAGKIIIMILMFIGRVGLLSFLFSLGGKANKTNFHYPKERVIIG</sequence>
<keyword evidence="7 8" id="KW-0472">Membrane</keyword>
<dbReference type="InterPro" id="IPR003445">
    <property type="entry name" value="Cat_transpt"/>
</dbReference>
<evidence type="ECO:0000256" key="3">
    <source>
        <dbReference type="ARBA" id="ARBA00022475"/>
    </source>
</evidence>
<dbReference type="EMBL" id="JPVN01000001">
    <property type="protein sequence ID" value="KGR80532.1"/>
    <property type="molecule type" value="Genomic_DNA"/>
</dbReference>
<comment type="caution">
    <text evidence="9">The sequence shown here is derived from an EMBL/GenBank/DDBJ whole genome shotgun (WGS) entry which is preliminary data.</text>
</comment>
<dbReference type="Proteomes" id="UP000030416">
    <property type="component" value="Unassembled WGS sequence"/>
</dbReference>
<dbReference type="STRING" id="1384049.CD29_01185"/>
<name>A0A0A3J0E4_9BACL</name>
<evidence type="ECO:0000256" key="2">
    <source>
        <dbReference type="ARBA" id="ARBA00022448"/>
    </source>
</evidence>
<dbReference type="RefSeq" id="WP_036181952.1">
    <property type="nucleotide sequence ID" value="NZ_AVDA01000001.1"/>
</dbReference>
<evidence type="ECO:0000256" key="6">
    <source>
        <dbReference type="ARBA" id="ARBA00023065"/>
    </source>
</evidence>
<proteinExistence type="predicted"/>
<accession>A0A0A3J0E4</accession>
<organism evidence="9 10">
    <name type="scientific">Ureibacillus manganicus DSM 26584</name>
    <dbReference type="NCBI Taxonomy" id="1384049"/>
    <lineage>
        <taxon>Bacteria</taxon>
        <taxon>Bacillati</taxon>
        <taxon>Bacillota</taxon>
        <taxon>Bacilli</taxon>
        <taxon>Bacillales</taxon>
        <taxon>Caryophanaceae</taxon>
        <taxon>Ureibacillus</taxon>
    </lineage>
</organism>
<evidence type="ECO:0000256" key="5">
    <source>
        <dbReference type="ARBA" id="ARBA00022989"/>
    </source>
</evidence>
<feature type="transmembrane region" description="Helical" evidence="8">
    <location>
        <begin position="351"/>
        <end position="374"/>
    </location>
</feature>
<keyword evidence="5 8" id="KW-1133">Transmembrane helix</keyword>
<feature type="transmembrane region" description="Helical" evidence="8">
    <location>
        <begin position="193"/>
        <end position="214"/>
    </location>
</feature>
<feature type="transmembrane region" description="Helical" evidence="8">
    <location>
        <begin position="411"/>
        <end position="431"/>
    </location>
</feature>
<dbReference type="PANTHER" id="PTHR32024">
    <property type="entry name" value="TRK SYSTEM POTASSIUM UPTAKE PROTEIN TRKG-RELATED"/>
    <property type="match status" value="1"/>
</dbReference>
<keyword evidence="3" id="KW-1003">Cell membrane</keyword>
<keyword evidence="4 8" id="KW-0812">Transmembrane</keyword>
<dbReference type="GO" id="GO:0008324">
    <property type="term" value="F:monoatomic cation transmembrane transporter activity"/>
    <property type="evidence" value="ECO:0007669"/>
    <property type="project" value="InterPro"/>
</dbReference>
<feature type="transmembrane region" description="Helical" evidence="8">
    <location>
        <begin position="45"/>
        <end position="69"/>
    </location>
</feature>
<dbReference type="GO" id="GO:0005886">
    <property type="term" value="C:plasma membrane"/>
    <property type="evidence" value="ECO:0007669"/>
    <property type="project" value="UniProtKB-SubCell"/>
</dbReference>
<protein>
    <submittedName>
        <fullName evidence="9">ATP synthase</fullName>
    </submittedName>
</protein>
<gene>
    <name evidence="9" type="ORF">CD29_01185</name>
</gene>
<feature type="transmembrane region" description="Helical" evidence="8">
    <location>
        <begin position="298"/>
        <end position="330"/>
    </location>
</feature>